<keyword evidence="3" id="KW-1003">Cell membrane</keyword>
<evidence type="ECO:0000256" key="2">
    <source>
        <dbReference type="ARBA" id="ARBA00004236"/>
    </source>
</evidence>
<dbReference type="HOGENOM" id="CLU_075802_3_1_0"/>
<dbReference type="Gene3D" id="1.10.10.1320">
    <property type="entry name" value="Anti-sigma factor, zinc-finger domain"/>
    <property type="match status" value="1"/>
</dbReference>
<dbReference type="GO" id="GO:0016989">
    <property type="term" value="F:sigma factor antagonist activity"/>
    <property type="evidence" value="ECO:0000318"/>
    <property type="project" value="GO_Central"/>
</dbReference>
<accession>A9WBX0</accession>
<dbReference type="KEGG" id="cau:Caur_3744"/>
<keyword evidence="5 10" id="KW-1133">Transmembrane helix</keyword>
<dbReference type="PANTHER" id="PTHR37461">
    <property type="entry name" value="ANTI-SIGMA-K FACTOR RSKA"/>
    <property type="match status" value="1"/>
</dbReference>
<organism evidence="12 13">
    <name type="scientific">Chloroflexus aurantiacus (strain ATCC 29366 / DSM 635 / J-10-fl)</name>
    <dbReference type="NCBI Taxonomy" id="324602"/>
    <lineage>
        <taxon>Bacteria</taxon>
        <taxon>Bacillati</taxon>
        <taxon>Chloroflexota</taxon>
        <taxon>Chloroflexia</taxon>
        <taxon>Chloroflexales</taxon>
        <taxon>Chloroflexineae</taxon>
        <taxon>Chloroflexaceae</taxon>
        <taxon>Chloroflexus</taxon>
    </lineage>
</organism>
<evidence type="ECO:0000256" key="6">
    <source>
        <dbReference type="ARBA" id="ARBA00023136"/>
    </source>
</evidence>
<dbReference type="RefSeq" id="WP_012259575.1">
    <property type="nucleotide sequence ID" value="NC_010175.1"/>
</dbReference>
<evidence type="ECO:0000256" key="8">
    <source>
        <dbReference type="ARBA" id="ARBA00030803"/>
    </source>
</evidence>
<proteinExistence type="predicted"/>
<dbReference type="Proteomes" id="UP000002008">
    <property type="component" value="Chromosome"/>
</dbReference>
<dbReference type="STRING" id="324602.Caur_3744"/>
<dbReference type="PANTHER" id="PTHR37461:SF1">
    <property type="entry name" value="ANTI-SIGMA-K FACTOR RSKA"/>
    <property type="match status" value="1"/>
</dbReference>
<feature type="transmembrane region" description="Helical" evidence="10">
    <location>
        <begin position="97"/>
        <end position="120"/>
    </location>
</feature>
<evidence type="ECO:0000256" key="5">
    <source>
        <dbReference type="ARBA" id="ARBA00022989"/>
    </source>
</evidence>
<evidence type="ECO:0000256" key="7">
    <source>
        <dbReference type="ARBA" id="ARBA00029829"/>
    </source>
</evidence>
<dbReference type="Pfam" id="PF10099">
    <property type="entry name" value="RskA_C"/>
    <property type="match status" value="1"/>
</dbReference>
<evidence type="ECO:0000259" key="11">
    <source>
        <dbReference type="Pfam" id="PF10099"/>
    </source>
</evidence>
<dbReference type="InParanoid" id="A9WBX0"/>
<gene>
    <name evidence="12" type="ordered locus">Caur_3744</name>
</gene>
<dbReference type="AlphaFoldDB" id="A9WBX0"/>
<sequence>MHDSDREHEQSLLAAAALGSLDPTDLAAFEQVLASSPAARSEFEQLREVVALLPYAAPPVTPPDHVRTRLMERIAADQAAQAPPRQTRSSRRISTGWVTPLILVGLTLVITLLGSLTLSLQQQVIALNETNQQLLAAVNNLQAAVNASEERQSQMTAQLATYEQQLARLNDQVAQERLLVSFVSAPGVATRELLPTRADVTARGEMYMYPGETQAVVVFSGLPALEPDRVYRFWLSDGTQRIAAGSFQVDATGLATLMVTAPREVNAYTEVMLTVEPATGTAPGDVEVILTGTL</sequence>
<comment type="subcellular location">
    <subcellularLocation>
        <location evidence="2">Cell membrane</location>
    </subcellularLocation>
    <subcellularLocation>
        <location evidence="1">Membrane</location>
        <topology evidence="1">Single-pass membrane protein</topology>
    </subcellularLocation>
</comment>
<dbReference type="EMBL" id="CP000909">
    <property type="protein sequence ID" value="ABY36922.1"/>
    <property type="molecule type" value="Genomic_DNA"/>
</dbReference>
<reference evidence="13" key="1">
    <citation type="journal article" date="2011" name="BMC Genomics">
        <title>Complete genome sequence of the filamentous anoxygenic phototrophic bacterium Chloroflexus aurantiacus.</title>
        <authorList>
            <person name="Tang K.H."/>
            <person name="Barry K."/>
            <person name="Chertkov O."/>
            <person name="Dalin E."/>
            <person name="Han C.S."/>
            <person name="Hauser L.J."/>
            <person name="Honchak B.M."/>
            <person name="Karbach L.E."/>
            <person name="Land M.L."/>
            <person name="Lapidus A."/>
            <person name="Larimer F.W."/>
            <person name="Mikhailova N."/>
            <person name="Pitluck S."/>
            <person name="Pierson B.K."/>
            <person name="Blankenship R.E."/>
        </authorList>
    </citation>
    <scope>NUCLEOTIDE SEQUENCE [LARGE SCALE GENOMIC DNA]</scope>
    <source>
        <strain evidence="13">ATCC 29366 / DSM 635 / J-10-fl</strain>
    </source>
</reference>
<protein>
    <recommendedName>
        <fullName evidence="8">Regulator of SigK</fullName>
    </recommendedName>
    <alternativeName>
        <fullName evidence="7">Sigma-K anti-sigma factor RskA</fullName>
    </alternativeName>
</protein>
<dbReference type="eggNOG" id="COG5662">
    <property type="taxonomic scope" value="Bacteria"/>
</dbReference>
<dbReference type="GO" id="GO:0006417">
    <property type="term" value="P:regulation of translation"/>
    <property type="evidence" value="ECO:0000318"/>
    <property type="project" value="GO_Central"/>
</dbReference>
<evidence type="ECO:0000256" key="9">
    <source>
        <dbReference type="SAM" id="Coils"/>
    </source>
</evidence>
<feature type="domain" description="Anti-sigma K factor RskA C-terminal" evidence="11">
    <location>
        <begin position="158"/>
        <end position="283"/>
    </location>
</feature>
<feature type="coiled-coil region" evidence="9">
    <location>
        <begin position="124"/>
        <end position="179"/>
    </location>
</feature>
<evidence type="ECO:0000313" key="13">
    <source>
        <dbReference type="Proteomes" id="UP000002008"/>
    </source>
</evidence>
<keyword evidence="9" id="KW-0175">Coiled coil</keyword>
<keyword evidence="13" id="KW-1185">Reference proteome</keyword>
<dbReference type="InterPro" id="IPR041916">
    <property type="entry name" value="Anti_sigma_zinc_sf"/>
</dbReference>
<dbReference type="InterPro" id="IPR051474">
    <property type="entry name" value="Anti-sigma-K/W_factor"/>
</dbReference>
<keyword evidence="4 10" id="KW-0812">Transmembrane</keyword>
<dbReference type="GO" id="GO:0005886">
    <property type="term" value="C:plasma membrane"/>
    <property type="evidence" value="ECO:0007669"/>
    <property type="project" value="UniProtKB-SubCell"/>
</dbReference>
<evidence type="ECO:0000256" key="4">
    <source>
        <dbReference type="ARBA" id="ARBA00022692"/>
    </source>
</evidence>
<evidence type="ECO:0000256" key="1">
    <source>
        <dbReference type="ARBA" id="ARBA00004167"/>
    </source>
</evidence>
<evidence type="ECO:0000256" key="3">
    <source>
        <dbReference type="ARBA" id="ARBA00022475"/>
    </source>
</evidence>
<keyword evidence="6 10" id="KW-0472">Membrane</keyword>
<evidence type="ECO:0000256" key="10">
    <source>
        <dbReference type="SAM" id="Phobius"/>
    </source>
</evidence>
<dbReference type="InterPro" id="IPR018764">
    <property type="entry name" value="RskA_C"/>
</dbReference>
<dbReference type="EnsemblBacteria" id="ABY36922">
    <property type="protein sequence ID" value="ABY36922"/>
    <property type="gene ID" value="Caur_3744"/>
</dbReference>
<name>A9WBX0_CHLAA</name>
<dbReference type="PATRIC" id="fig|324602.8.peg.4205"/>
<evidence type="ECO:0000313" key="12">
    <source>
        <dbReference type="EMBL" id="ABY36922.1"/>
    </source>
</evidence>